<dbReference type="InterPro" id="IPR027417">
    <property type="entry name" value="P-loop_NTPase"/>
</dbReference>
<dbReference type="InterPro" id="IPR013563">
    <property type="entry name" value="Oligopep_ABC_C"/>
</dbReference>
<dbReference type="PROSITE" id="PS50893">
    <property type="entry name" value="ABC_TRANSPORTER_2"/>
    <property type="match status" value="1"/>
</dbReference>
<evidence type="ECO:0000313" key="5">
    <source>
        <dbReference type="EMBL" id="NSG85517.1"/>
    </source>
</evidence>
<dbReference type="SUPFAM" id="SSF52540">
    <property type="entry name" value="P-loop containing nucleoside triphosphate hydrolases"/>
    <property type="match status" value="1"/>
</dbReference>
<proteinExistence type="predicted"/>
<keyword evidence="2" id="KW-0547">Nucleotide-binding</keyword>
<reference evidence="5 6" key="1">
    <citation type="journal article" date="2020" name="Cell Host Microbe">
        <title>Functional and Genomic Variation between Human-Derived Isolates of Lachnospiraceae Reveals Inter- and Intra-Species Diversity.</title>
        <authorList>
            <person name="Sorbara M.T."/>
            <person name="Littmann E.R."/>
            <person name="Fontana E."/>
            <person name="Moody T.U."/>
            <person name="Kohout C.E."/>
            <person name="Gjonbalaj M."/>
            <person name="Eaton V."/>
            <person name="Seok R."/>
            <person name="Leiner I.M."/>
            <person name="Pamer E.G."/>
        </authorList>
    </citation>
    <scope>NUCLEOTIDE SEQUENCE [LARGE SCALE GENOMIC DNA]</scope>
    <source>
        <strain evidence="5 6">MSK.17.74</strain>
    </source>
</reference>
<dbReference type="CDD" id="cd03257">
    <property type="entry name" value="ABC_NikE_OppD_transporters"/>
    <property type="match status" value="1"/>
</dbReference>
<dbReference type="InterPro" id="IPR050319">
    <property type="entry name" value="ABC_transp_ATP-bind"/>
</dbReference>
<accession>A0ABX2H5Q5</accession>
<dbReference type="InterPro" id="IPR003439">
    <property type="entry name" value="ABC_transporter-like_ATP-bd"/>
</dbReference>
<dbReference type="Proteomes" id="UP001644719">
    <property type="component" value="Unassembled WGS sequence"/>
</dbReference>
<evidence type="ECO:0000256" key="1">
    <source>
        <dbReference type="ARBA" id="ARBA00022448"/>
    </source>
</evidence>
<keyword evidence="3 5" id="KW-0067">ATP-binding</keyword>
<dbReference type="RefSeq" id="WP_118580000.1">
    <property type="nucleotide sequence ID" value="NZ_JAAINN010000001.1"/>
</dbReference>
<evidence type="ECO:0000313" key="6">
    <source>
        <dbReference type="Proteomes" id="UP001644719"/>
    </source>
</evidence>
<name>A0ABX2H5Q5_9FIRM</name>
<dbReference type="Gene3D" id="3.40.50.300">
    <property type="entry name" value="P-loop containing nucleotide triphosphate hydrolases"/>
    <property type="match status" value="1"/>
</dbReference>
<dbReference type="PROSITE" id="PS00211">
    <property type="entry name" value="ABC_TRANSPORTER_1"/>
    <property type="match status" value="1"/>
</dbReference>
<dbReference type="PANTHER" id="PTHR43776:SF8">
    <property type="entry name" value="ABC TRANSPORTER, ATP-BINDING PROTEIN"/>
    <property type="match status" value="1"/>
</dbReference>
<dbReference type="NCBIfam" id="TIGR01727">
    <property type="entry name" value="oligo_HPY"/>
    <property type="match status" value="1"/>
</dbReference>
<evidence type="ECO:0000256" key="3">
    <source>
        <dbReference type="ARBA" id="ARBA00022840"/>
    </source>
</evidence>
<dbReference type="InterPro" id="IPR003593">
    <property type="entry name" value="AAA+_ATPase"/>
</dbReference>
<keyword evidence="1" id="KW-0813">Transport</keyword>
<comment type="caution">
    <text evidence="5">The sequence shown here is derived from an EMBL/GenBank/DDBJ whole genome shotgun (WGS) entry which is preliminary data.</text>
</comment>
<dbReference type="Pfam" id="PF00005">
    <property type="entry name" value="ABC_tran"/>
    <property type="match status" value="1"/>
</dbReference>
<keyword evidence="6" id="KW-1185">Reference proteome</keyword>
<dbReference type="GO" id="GO:0005524">
    <property type="term" value="F:ATP binding"/>
    <property type="evidence" value="ECO:0007669"/>
    <property type="project" value="UniProtKB-KW"/>
</dbReference>
<feature type="domain" description="ABC transporter" evidence="4">
    <location>
        <begin position="8"/>
        <end position="251"/>
    </location>
</feature>
<dbReference type="EMBL" id="JAAITS010000021">
    <property type="protein sequence ID" value="NSG85517.1"/>
    <property type="molecule type" value="Genomic_DNA"/>
</dbReference>
<evidence type="ECO:0000256" key="2">
    <source>
        <dbReference type="ARBA" id="ARBA00022741"/>
    </source>
</evidence>
<dbReference type="Pfam" id="PF08352">
    <property type="entry name" value="oligo_HPY"/>
    <property type="match status" value="1"/>
</dbReference>
<dbReference type="InterPro" id="IPR017871">
    <property type="entry name" value="ABC_transporter-like_CS"/>
</dbReference>
<sequence>MQNDTILLEVKNLNKTFPVKKEKLYAVSDVSFSLKKGECLGIVGESGCGKSTVARMIAGIIPVSGGEVLLEGEAYMNLKGSEKRRFRRNIQMVFQDPLSSFSPRMKVGTYLMESRRNFDGISKENGLKEARKLLLEVGLPEDFVNRYPHELSGGQLQRVAIARAISIQPKLLICDEATGALDVSIQNQIAKLLVKLVEEKQISCLFIGHDLALVRSVSQRIAVMYLGRIVEILESETLAAKAVHPYTKMLLGSVFDVYCDQNEEIAAAKGEPPSPLEVQKGCAFAGRCNWCREKCKEELPLLQEIEPGHKVACFQFMK</sequence>
<dbReference type="PANTHER" id="PTHR43776">
    <property type="entry name" value="TRANSPORT ATP-BINDING PROTEIN"/>
    <property type="match status" value="1"/>
</dbReference>
<dbReference type="SMART" id="SM00382">
    <property type="entry name" value="AAA"/>
    <property type="match status" value="1"/>
</dbReference>
<evidence type="ECO:0000259" key="4">
    <source>
        <dbReference type="PROSITE" id="PS50893"/>
    </source>
</evidence>
<gene>
    <name evidence="5" type="ORF">G5B17_08725</name>
</gene>
<protein>
    <submittedName>
        <fullName evidence="5">ABC transporter ATP-binding protein</fullName>
    </submittedName>
</protein>
<organism evidence="5 6">
    <name type="scientific">Blautia faecis</name>
    <dbReference type="NCBI Taxonomy" id="871665"/>
    <lineage>
        <taxon>Bacteria</taxon>
        <taxon>Bacillati</taxon>
        <taxon>Bacillota</taxon>
        <taxon>Clostridia</taxon>
        <taxon>Lachnospirales</taxon>
        <taxon>Lachnospiraceae</taxon>
        <taxon>Blautia</taxon>
    </lineage>
</organism>